<evidence type="ECO:0000313" key="2">
    <source>
        <dbReference type="Proteomes" id="UP000095085"/>
    </source>
</evidence>
<dbReference type="AlphaFoldDB" id="A0A1E4RIT0"/>
<evidence type="ECO:0000313" key="1">
    <source>
        <dbReference type="EMBL" id="ODV67169.1"/>
    </source>
</evidence>
<dbReference type="GeneID" id="30997603"/>
<protein>
    <submittedName>
        <fullName evidence="1">Uncharacterized protein</fullName>
    </submittedName>
</protein>
<organism evidence="1 2">
    <name type="scientific">Hyphopichia burtonii NRRL Y-1933</name>
    <dbReference type="NCBI Taxonomy" id="984485"/>
    <lineage>
        <taxon>Eukaryota</taxon>
        <taxon>Fungi</taxon>
        <taxon>Dikarya</taxon>
        <taxon>Ascomycota</taxon>
        <taxon>Saccharomycotina</taxon>
        <taxon>Pichiomycetes</taxon>
        <taxon>Debaryomycetaceae</taxon>
        <taxon>Hyphopichia</taxon>
    </lineage>
</organism>
<name>A0A1E4RIT0_9ASCO</name>
<gene>
    <name evidence="1" type="ORF">HYPBUDRAFT_208640</name>
</gene>
<accession>A0A1E4RIT0</accession>
<proteinExistence type="predicted"/>
<keyword evidence="2" id="KW-1185">Reference proteome</keyword>
<dbReference type="EMBL" id="KV454541">
    <property type="protein sequence ID" value="ODV67169.1"/>
    <property type="molecule type" value="Genomic_DNA"/>
</dbReference>
<reference evidence="2" key="1">
    <citation type="submission" date="2016-05" db="EMBL/GenBank/DDBJ databases">
        <title>Comparative genomics of biotechnologically important yeasts.</title>
        <authorList>
            <consortium name="DOE Joint Genome Institute"/>
            <person name="Riley R."/>
            <person name="Haridas S."/>
            <person name="Wolfe K.H."/>
            <person name="Lopes M.R."/>
            <person name="Hittinger C.T."/>
            <person name="Goker M."/>
            <person name="Salamov A."/>
            <person name="Wisecaver J."/>
            <person name="Long T.M."/>
            <person name="Aerts A.L."/>
            <person name="Barry K."/>
            <person name="Choi C."/>
            <person name="Clum A."/>
            <person name="Coughlan A.Y."/>
            <person name="Deshpande S."/>
            <person name="Douglass A.P."/>
            <person name="Hanson S.J."/>
            <person name="Klenk H.-P."/>
            <person name="Labutti K."/>
            <person name="Lapidus A."/>
            <person name="Lindquist E."/>
            <person name="Lipzen A."/>
            <person name="Meier-Kolthoff J.P."/>
            <person name="Ohm R.A."/>
            <person name="Otillar R.P."/>
            <person name="Pangilinan J."/>
            <person name="Peng Y."/>
            <person name="Rokas A."/>
            <person name="Rosa C.A."/>
            <person name="Scheuner C."/>
            <person name="Sibirny A.A."/>
            <person name="Slot J.C."/>
            <person name="Stielow J.B."/>
            <person name="Sun H."/>
            <person name="Kurtzman C.P."/>
            <person name="Blackwell M."/>
            <person name="Grigoriev I.V."/>
            <person name="Jeffries T.W."/>
        </authorList>
    </citation>
    <scope>NUCLEOTIDE SEQUENCE [LARGE SCALE GENOMIC DNA]</scope>
    <source>
        <strain evidence="2">NRRL Y-1933</strain>
    </source>
</reference>
<dbReference type="Proteomes" id="UP000095085">
    <property type="component" value="Unassembled WGS sequence"/>
</dbReference>
<sequence length="85" mass="9761">MRECLLIYILVLVKDALFRCCFTKDVCNFFCLNLSLMMSVICLDVNQAQTSPPDLHGLTLCKAEPRHVMNISPKDPLRNQLDFKN</sequence>
<dbReference type="RefSeq" id="XP_020076236.1">
    <property type="nucleotide sequence ID" value="XM_020223054.1"/>
</dbReference>